<dbReference type="EMBL" id="FRFD01000018">
    <property type="protein sequence ID" value="SHO54151.1"/>
    <property type="molecule type" value="Genomic_DNA"/>
</dbReference>
<dbReference type="AlphaFoldDB" id="A0A1M7YNH2"/>
<gene>
    <name evidence="1" type="ORF">SAMN02745217_04606</name>
</gene>
<dbReference type="STRING" id="1121345.SAMN02745217_04606"/>
<dbReference type="RefSeq" id="WP_073591209.1">
    <property type="nucleotide sequence ID" value="NZ_FRFD01000018.1"/>
</dbReference>
<evidence type="ECO:0000313" key="2">
    <source>
        <dbReference type="Proteomes" id="UP000184612"/>
    </source>
</evidence>
<reference evidence="1 2" key="1">
    <citation type="submission" date="2016-12" db="EMBL/GenBank/DDBJ databases">
        <authorList>
            <person name="Song W.-J."/>
            <person name="Kurnit D.M."/>
        </authorList>
    </citation>
    <scope>NUCLEOTIDE SEQUENCE [LARGE SCALE GENOMIC DNA]</scope>
    <source>
        <strain evidence="1 2">DSM 12503</strain>
    </source>
</reference>
<dbReference type="OrthoDB" id="9780929at2"/>
<organism evidence="1 2">
    <name type="scientific">Anaerocolumna xylanovorans DSM 12503</name>
    <dbReference type="NCBI Taxonomy" id="1121345"/>
    <lineage>
        <taxon>Bacteria</taxon>
        <taxon>Bacillati</taxon>
        <taxon>Bacillota</taxon>
        <taxon>Clostridia</taxon>
        <taxon>Lachnospirales</taxon>
        <taxon>Lachnospiraceae</taxon>
        <taxon>Anaerocolumna</taxon>
    </lineage>
</organism>
<name>A0A1M7YNH2_9FIRM</name>
<accession>A0A1M7YNH2</accession>
<dbReference type="Proteomes" id="UP000184612">
    <property type="component" value="Unassembled WGS sequence"/>
</dbReference>
<evidence type="ECO:0000313" key="1">
    <source>
        <dbReference type="EMBL" id="SHO54151.1"/>
    </source>
</evidence>
<proteinExistence type="predicted"/>
<protein>
    <submittedName>
        <fullName evidence="1">Uncharacterized protein</fullName>
    </submittedName>
</protein>
<sequence>MAKHLHDISILLKHAKIQTMCSNQERLEKMVGYKRKEEQIRIGSELAEKPLREFSFFETGRHNEYLIKEFFKMQDIYVFNKEHILSEEDLARSIGELSQYFQ</sequence>
<keyword evidence="2" id="KW-1185">Reference proteome</keyword>